<gene>
    <name evidence="3" type="ORF">GCM10023322_25520</name>
</gene>
<keyword evidence="2" id="KW-0472">Membrane</keyword>
<accession>A0ABP9RQ86</accession>
<feature type="transmembrane region" description="Helical" evidence="2">
    <location>
        <begin position="40"/>
        <end position="58"/>
    </location>
</feature>
<sequence>MSSLTYPPLSAPRSQGRESAAAPAGGVSGLLWLTWRQHRWAILACLVIAAVLTGWMAYLAAELTTLHHQCHDMICPTNTPQSQTLHAPHGPRAVADFLLLVVRYVPVLSGVFIGVPLLTREHEQRTLLLAWSQDVSPLRWLWAKLALLGLFVAALTAAVAGVSDHLAHAVVAIGDHSMWDSTHFLASGMLPLTSGVGWFAVGVALGAAIRRTLPALLTAVAGFIGLTLYVQLHYITLLTPLSQFAPVGAPPLPGSATSLTINAGWSLGAGIESNLFDASGHELSYATLVRMCPGINTDHANFSCLDSLRVLVVYQPGSRIPVFHLILNFGYLGLAAVALLAVWLIVRRTNLRAG</sequence>
<comment type="caution">
    <text evidence="3">The sequence shown here is derived from an EMBL/GenBank/DDBJ whole genome shotgun (WGS) entry which is preliminary data.</text>
</comment>
<dbReference type="Proteomes" id="UP001501570">
    <property type="component" value="Unassembled WGS sequence"/>
</dbReference>
<keyword evidence="2" id="KW-0812">Transmembrane</keyword>
<evidence type="ECO:0000313" key="3">
    <source>
        <dbReference type="EMBL" id="GAA5184310.1"/>
    </source>
</evidence>
<feature type="transmembrane region" description="Helical" evidence="2">
    <location>
        <begin position="215"/>
        <end position="235"/>
    </location>
</feature>
<organism evidence="3 4">
    <name type="scientific">Rugosimonospora acidiphila</name>
    <dbReference type="NCBI Taxonomy" id="556531"/>
    <lineage>
        <taxon>Bacteria</taxon>
        <taxon>Bacillati</taxon>
        <taxon>Actinomycetota</taxon>
        <taxon>Actinomycetes</taxon>
        <taxon>Micromonosporales</taxon>
        <taxon>Micromonosporaceae</taxon>
        <taxon>Rugosimonospora</taxon>
    </lineage>
</organism>
<feature type="region of interest" description="Disordered" evidence="1">
    <location>
        <begin position="1"/>
        <end position="20"/>
    </location>
</feature>
<keyword evidence="2" id="KW-1133">Transmembrane helix</keyword>
<evidence type="ECO:0000256" key="1">
    <source>
        <dbReference type="SAM" id="MobiDB-lite"/>
    </source>
</evidence>
<protein>
    <recommendedName>
        <fullName evidence="5">ABC-2 family transporter protein</fullName>
    </recommendedName>
</protein>
<dbReference type="EMBL" id="BAABJQ010000006">
    <property type="protein sequence ID" value="GAA5184310.1"/>
    <property type="molecule type" value="Genomic_DNA"/>
</dbReference>
<feature type="transmembrane region" description="Helical" evidence="2">
    <location>
        <begin position="140"/>
        <end position="163"/>
    </location>
</feature>
<reference evidence="4" key="1">
    <citation type="journal article" date="2019" name="Int. J. Syst. Evol. Microbiol.">
        <title>The Global Catalogue of Microorganisms (GCM) 10K type strain sequencing project: providing services to taxonomists for standard genome sequencing and annotation.</title>
        <authorList>
            <consortium name="The Broad Institute Genomics Platform"/>
            <consortium name="The Broad Institute Genome Sequencing Center for Infectious Disease"/>
            <person name="Wu L."/>
            <person name="Ma J."/>
        </authorList>
    </citation>
    <scope>NUCLEOTIDE SEQUENCE [LARGE SCALE GENOMIC DNA]</scope>
    <source>
        <strain evidence="4">JCM 18304</strain>
    </source>
</reference>
<keyword evidence="4" id="KW-1185">Reference proteome</keyword>
<dbReference type="RefSeq" id="WP_345629170.1">
    <property type="nucleotide sequence ID" value="NZ_BAABJQ010000006.1"/>
</dbReference>
<evidence type="ECO:0008006" key="5">
    <source>
        <dbReference type="Google" id="ProtNLM"/>
    </source>
</evidence>
<name>A0ABP9RQ86_9ACTN</name>
<proteinExistence type="predicted"/>
<feature type="transmembrane region" description="Helical" evidence="2">
    <location>
        <begin position="97"/>
        <end position="119"/>
    </location>
</feature>
<evidence type="ECO:0000256" key="2">
    <source>
        <dbReference type="SAM" id="Phobius"/>
    </source>
</evidence>
<evidence type="ECO:0000313" key="4">
    <source>
        <dbReference type="Proteomes" id="UP001501570"/>
    </source>
</evidence>
<feature type="transmembrane region" description="Helical" evidence="2">
    <location>
        <begin position="183"/>
        <end position="208"/>
    </location>
</feature>
<feature type="transmembrane region" description="Helical" evidence="2">
    <location>
        <begin position="322"/>
        <end position="346"/>
    </location>
</feature>